<dbReference type="PANTHER" id="PTHR43019">
    <property type="entry name" value="SERINE ENDOPROTEASE DEGS"/>
    <property type="match status" value="1"/>
</dbReference>
<keyword evidence="3 5" id="KW-1133">Transmembrane helix</keyword>
<evidence type="ECO:0000313" key="7">
    <source>
        <dbReference type="Proteomes" id="UP001197247"/>
    </source>
</evidence>
<feature type="transmembrane region" description="Helical" evidence="5">
    <location>
        <begin position="26"/>
        <end position="47"/>
    </location>
</feature>
<evidence type="ECO:0000256" key="1">
    <source>
        <dbReference type="ARBA" id="ARBA00004141"/>
    </source>
</evidence>
<dbReference type="PANTHER" id="PTHR43019:SF23">
    <property type="entry name" value="PROTEASE DO-LIKE 5, CHLOROPLASTIC"/>
    <property type="match status" value="1"/>
</dbReference>
<dbReference type="Pfam" id="PF13365">
    <property type="entry name" value="Trypsin_2"/>
    <property type="match status" value="1"/>
</dbReference>
<proteinExistence type="predicted"/>
<comment type="subcellular location">
    <subcellularLocation>
        <location evidence="1">Membrane</location>
        <topology evidence="1">Multi-pass membrane protein</topology>
    </subcellularLocation>
</comment>
<name>A0ABS5T8F6_9ACTN</name>
<dbReference type="Gene3D" id="2.40.10.10">
    <property type="entry name" value="Trypsin-like serine proteases"/>
    <property type="match status" value="2"/>
</dbReference>
<dbReference type="PRINTS" id="PR00834">
    <property type="entry name" value="PROTEASES2C"/>
</dbReference>
<feature type="transmembrane region" description="Helical" evidence="5">
    <location>
        <begin position="59"/>
        <end position="78"/>
    </location>
</feature>
<dbReference type="Pfam" id="PF02674">
    <property type="entry name" value="Colicin_V"/>
    <property type="match status" value="1"/>
</dbReference>
<dbReference type="EC" id="3.4.21.-" evidence="6"/>
<evidence type="ECO:0000256" key="3">
    <source>
        <dbReference type="ARBA" id="ARBA00022989"/>
    </source>
</evidence>
<protein>
    <submittedName>
        <fullName evidence="6">MarP family serine protease</fullName>
        <ecNumber evidence="6">3.4.21.-</ecNumber>
    </submittedName>
</protein>
<keyword evidence="7" id="KW-1185">Reference proteome</keyword>
<keyword evidence="6" id="KW-0645">Protease</keyword>
<dbReference type="GO" id="GO:0008233">
    <property type="term" value="F:peptidase activity"/>
    <property type="evidence" value="ECO:0007669"/>
    <property type="project" value="UniProtKB-KW"/>
</dbReference>
<evidence type="ECO:0000256" key="4">
    <source>
        <dbReference type="ARBA" id="ARBA00023136"/>
    </source>
</evidence>
<keyword evidence="2 5" id="KW-0812">Transmembrane</keyword>
<comment type="caution">
    <text evidence="6">The sequence shown here is derived from an EMBL/GenBank/DDBJ whole genome shotgun (WGS) entry which is preliminary data.</text>
</comment>
<dbReference type="InterPro" id="IPR047680">
    <property type="entry name" value="MarP-like"/>
</dbReference>
<sequence length="393" mass="40737">MIDIILVLIMLGYAISGFRQGLVVGLLSLGGFVGGALLAMYFVPQLVSGLEAGTRRSIITLLAVIFTAWAGQFLGAMIGGRIRQAVPEGPVAWADHVIGAAAGVLAVALVLWFVAGAVRGGPSEQLSRTVADSKVIATIDDLVPTQLTSVADRFRDAVGSSNFPRVFAGVQSEDISPVEAPDQSLVDSQAVAKARKAVVKITGEASSCDRGQEGSGAVVAPQRVVTNAHVVAGVSQPKVQVGGKGRLYDARVVSFDPTRDLAVLAVPKLNVTPLELSGDLERGDDAVVVGFPNDGPFKVSPARVRSIVRATGEDIYGNEGAIREVYSLYVKVRPGNSGGPVLDPSGKVVGVVFAKSLDDADTGYALTMDEAREAIQTGAAKSEKVSTGKCANS</sequence>
<accession>A0ABS5T8F6</accession>
<dbReference type="InterPro" id="IPR003825">
    <property type="entry name" value="Colicin-V_CvpA"/>
</dbReference>
<evidence type="ECO:0000256" key="2">
    <source>
        <dbReference type="ARBA" id="ARBA00022692"/>
    </source>
</evidence>
<organism evidence="6 7">
    <name type="scientific">Kineosporia corallincola</name>
    <dbReference type="NCBI Taxonomy" id="2835133"/>
    <lineage>
        <taxon>Bacteria</taxon>
        <taxon>Bacillati</taxon>
        <taxon>Actinomycetota</taxon>
        <taxon>Actinomycetes</taxon>
        <taxon>Kineosporiales</taxon>
        <taxon>Kineosporiaceae</taxon>
        <taxon>Kineosporia</taxon>
    </lineage>
</organism>
<evidence type="ECO:0000256" key="5">
    <source>
        <dbReference type="SAM" id="Phobius"/>
    </source>
</evidence>
<dbReference type="SUPFAM" id="SSF50494">
    <property type="entry name" value="Trypsin-like serine proteases"/>
    <property type="match status" value="1"/>
</dbReference>
<keyword evidence="4 5" id="KW-0472">Membrane</keyword>
<dbReference type="RefSeq" id="WP_214153225.1">
    <property type="nucleotide sequence ID" value="NZ_JAHBAY010000001.1"/>
</dbReference>
<dbReference type="Proteomes" id="UP001197247">
    <property type="component" value="Unassembled WGS sequence"/>
</dbReference>
<dbReference type="GO" id="GO:0006508">
    <property type="term" value="P:proteolysis"/>
    <property type="evidence" value="ECO:0007669"/>
    <property type="project" value="UniProtKB-KW"/>
</dbReference>
<dbReference type="NCBIfam" id="NF033740">
    <property type="entry name" value="MarP_fam_protase"/>
    <property type="match status" value="1"/>
</dbReference>
<evidence type="ECO:0000313" key="6">
    <source>
        <dbReference type="EMBL" id="MBT0767346.1"/>
    </source>
</evidence>
<reference evidence="6 7" key="1">
    <citation type="submission" date="2021-05" db="EMBL/GenBank/DDBJ databases">
        <title>Kineosporia and Streptomyces sp. nov. two new marine actinobacteria isolated from Coral.</title>
        <authorList>
            <person name="Buangrab K."/>
            <person name="Sutthacheep M."/>
            <person name="Yeemin T."/>
            <person name="Harunari E."/>
            <person name="Igarashi Y."/>
            <person name="Kanchanasin P."/>
            <person name="Tanasupawat S."/>
            <person name="Phongsopitanun W."/>
        </authorList>
    </citation>
    <scope>NUCLEOTIDE SEQUENCE [LARGE SCALE GENOMIC DNA]</scope>
    <source>
        <strain evidence="6 7">J2-2</strain>
    </source>
</reference>
<dbReference type="InterPro" id="IPR009003">
    <property type="entry name" value="Peptidase_S1_PA"/>
</dbReference>
<keyword evidence="6" id="KW-0378">Hydrolase</keyword>
<gene>
    <name evidence="6" type="ORF">KIH74_00325</name>
</gene>
<dbReference type="EMBL" id="JAHBAY010000001">
    <property type="protein sequence ID" value="MBT0767346.1"/>
    <property type="molecule type" value="Genomic_DNA"/>
</dbReference>
<dbReference type="InterPro" id="IPR043504">
    <property type="entry name" value="Peptidase_S1_PA_chymotrypsin"/>
</dbReference>
<dbReference type="InterPro" id="IPR001940">
    <property type="entry name" value="Peptidase_S1C"/>
</dbReference>
<feature type="transmembrane region" description="Helical" evidence="5">
    <location>
        <begin position="98"/>
        <end position="118"/>
    </location>
</feature>